<dbReference type="AlphaFoldDB" id="A0A2L1UMY1"/>
<keyword evidence="2" id="KW-0472">Membrane</keyword>
<name>A0A2L1UMY1_9GAMM</name>
<evidence type="ECO:0000256" key="2">
    <source>
        <dbReference type="SAM" id="Phobius"/>
    </source>
</evidence>
<accession>A0A2L1UMY1</accession>
<organism evidence="3 4">
    <name type="scientific">Rahnella sikkimica</name>
    <dbReference type="NCBI Taxonomy" id="1805933"/>
    <lineage>
        <taxon>Bacteria</taxon>
        <taxon>Pseudomonadati</taxon>
        <taxon>Pseudomonadota</taxon>
        <taxon>Gammaproteobacteria</taxon>
        <taxon>Enterobacterales</taxon>
        <taxon>Yersiniaceae</taxon>
        <taxon>Rahnella</taxon>
    </lineage>
</organism>
<sequence>MDIEAYKVAVKISLTENITAGLLAISKGFNTTNQQAAHFEQQMAKIGKMTLAGGALVGIGLVIAKGLDATIKSAKDLVRAQNDFKTLNLTVQENAQVNSTAQNVTHQVLGTTIAGNIRLVQDLHTALGDLHHSIELAPMFAKYESTIGMALGEHAKDGMVNAAARALEHRGGTVVNDPKEFQKELEWMSQVQLASKGRVSPKDFLSASQSGKMAYTLLDPKYLYGGFAGLMSMNGGFQSGTALMTTFSSLVGGHMDKKAKGFLADIGMSEESVSKARMKIMKDAMKGMSPEDRKIYLQSIGGESLLSGGLKPEYVKMFANPDQLAGVMAEKIRAKFGENLSDVEVAEMIAKNFNRNTGGFLGQHILNAQKLRKDAAIFSHAEDFNQGYDTYLNSPDGAANALSASWTNLKAVLGIQLIPVLINVTMGLANFVDKLSKFAEDNPSLVKIGMYSIAAAAGLSILAGSVLLLGATIMAARLVGALGMFSSFATLLGGPVVWAIVAAAGASYLLYKNWDKIKPEAKKMGEEFGGIMSDIWKRMEKVGEHMSNWGLWASLDNFYTNIVKGFNNIFDTIIGYMNNIPGVNLLTSQQSAVKNRGMALLGDVNSLTGGPKKPKALDTSTFGGSYADVVGSQGKLNSSQSYADGLKGMYQKNSVPVPNKSSQTIQVNSTLNLDGKPIAQAVTKHQTREATKAPSGPSAFDSSMLMTYPGQVSAVSTN</sequence>
<feature type="transmembrane region" description="Helical" evidence="2">
    <location>
        <begin position="411"/>
        <end position="432"/>
    </location>
</feature>
<dbReference type="Proteomes" id="UP000239197">
    <property type="component" value="Chromosome"/>
</dbReference>
<keyword evidence="4" id="KW-1185">Reference proteome</keyword>
<keyword evidence="2" id="KW-1133">Transmembrane helix</keyword>
<evidence type="ECO:0008006" key="5">
    <source>
        <dbReference type="Google" id="ProtNLM"/>
    </source>
</evidence>
<evidence type="ECO:0000256" key="1">
    <source>
        <dbReference type="SAM" id="MobiDB-lite"/>
    </source>
</evidence>
<evidence type="ECO:0000313" key="4">
    <source>
        <dbReference type="Proteomes" id="UP000239197"/>
    </source>
</evidence>
<gene>
    <name evidence="3" type="ORF">BV494_04820</name>
</gene>
<dbReference type="EMBL" id="CP019062">
    <property type="protein sequence ID" value="AVF34293.1"/>
    <property type="molecule type" value="Genomic_DNA"/>
</dbReference>
<dbReference type="KEGG" id="rox:BV494_04820"/>
<dbReference type="RefSeq" id="WP_104921822.1">
    <property type="nucleotide sequence ID" value="NZ_CP019062.1"/>
</dbReference>
<dbReference type="OrthoDB" id="8019720at2"/>
<protein>
    <recommendedName>
        <fullName evidence="5">Phage tail tape measure protein</fullName>
    </recommendedName>
</protein>
<feature type="transmembrane region" description="Helical" evidence="2">
    <location>
        <begin position="488"/>
        <end position="511"/>
    </location>
</feature>
<feature type="transmembrane region" description="Helical" evidence="2">
    <location>
        <begin position="453"/>
        <end position="476"/>
    </location>
</feature>
<reference evidence="4" key="1">
    <citation type="submission" date="2017-01" db="EMBL/GenBank/DDBJ databases">
        <title>Genome sequence of Rouxiella sp. ERMR1:05.</title>
        <authorList>
            <person name="Kumar R."/>
            <person name="Singh D."/>
            <person name="Kumar S."/>
        </authorList>
    </citation>
    <scope>NUCLEOTIDE SEQUENCE [LARGE SCALE GENOMIC DNA]</scope>
    <source>
        <strain evidence="4">ERMR1:05</strain>
    </source>
</reference>
<evidence type="ECO:0000313" key="3">
    <source>
        <dbReference type="EMBL" id="AVF34293.1"/>
    </source>
</evidence>
<feature type="region of interest" description="Disordered" evidence="1">
    <location>
        <begin position="685"/>
        <end position="704"/>
    </location>
</feature>
<keyword evidence="2" id="KW-0812">Transmembrane</keyword>
<proteinExistence type="predicted"/>